<dbReference type="EMBL" id="JAEACU010000008">
    <property type="protein sequence ID" value="KAH7519853.1"/>
    <property type="molecule type" value="Genomic_DNA"/>
</dbReference>
<evidence type="ECO:0000256" key="1">
    <source>
        <dbReference type="SAM" id="MobiDB-lite"/>
    </source>
</evidence>
<dbReference type="InterPro" id="IPR036047">
    <property type="entry name" value="F-box-like_dom_sf"/>
</dbReference>
<dbReference type="Pfam" id="PF03478">
    <property type="entry name" value="Beta-prop_KIB1-4"/>
    <property type="match status" value="2"/>
</dbReference>
<dbReference type="PANTHER" id="PTHR47123">
    <property type="entry name" value="F-BOX PROTEIN SKIP23"/>
    <property type="match status" value="1"/>
</dbReference>
<dbReference type="Gene3D" id="1.20.1280.50">
    <property type="match status" value="2"/>
</dbReference>
<dbReference type="AlphaFoldDB" id="A0A978UXY7"/>
<reference evidence="3" key="1">
    <citation type="journal article" date="2021" name="Front. Plant Sci.">
        <title>Chromosome-Scale Genome Assembly for Chinese Sour Jujube and Insights Into Its Genome Evolution and Domestication Signature.</title>
        <authorList>
            <person name="Shen L.-Y."/>
            <person name="Luo H."/>
            <person name="Wang X.-L."/>
            <person name="Wang X.-M."/>
            <person name="Qiu X.-J."/>
            <person name="Liu H."/>
            <person name="Zhou S.-S."/>
            <person name="Jia K.-H."/>
            <person name="Nie S."/>
            <person name="Bao Y.-T."/>
            <person name="Zhang R.-G."/>
            <person name="Yun Q.-Z."/>
            <person name="Chai Y.-H."/>
            <person name="Lu J.-Y."/>
            <person name="Li Y."/>
            <person name="Zhao S.-W."/>
            <person name="Mao J.-F."/>
            <person name="Jia S.-G."/>
            <person name="Mao Y.-M."/>
        </authorList>
    </citation>
    <scope>NUCLEOTIDE SEQUENCE</scope>
    <source>
        <strain evidence="3">AT0</strain>
        <tissue evidence="3">Leaf</tissue>
    </source>
</reference>
<dbReference type="InterPro" id="IPR005174">
    <property type="entry name" value="KIB1-4_b-propeller"/>
</dbReference>
<feature type="domain" description="F-box" evidence="2">
    <location>
        <begin position="24"/>
        <end position="66"/>
    </location>
</feature>
<feature type="region of interest" description="Disordered" evidence="1">
    <location>
        <begin position="885"/>
        <end position="908"/>
    </location>
</feature>
<dbReference type="PANTHER" id="PTHR47123:SF28">
    <property type="entry name" value="F-BOX DOMAIN-CONTAINING PROTEIN"/>
    <property type="match status" value="1"/>
</dbReference>
<evidence type="ECO:0000313" key="3">
    <source>
        <dbReference type="EMBL" id="KAH7519853.1"/>
    </source>
</evidence>
<organism evidence="3 4">
    <name type="scientific">Ziziphus jujuba var. spinosa</name>
    <dbReference type="NCBI Taxonomy" id="714518"/>
    <lineage>
        <taxon>Eukaryota</taxon>
        <taxon>Viridiplantae</taxon>
        <taxon>Streptophyta</taxon>
        <taxon>Embryophyta</taxon>
        <taxon>Tracheophyta</taxon>
        <taxon>Spermatophyta</taxon>
        <taxon>Magnoliopsida</taxon>
        <taxon>eudicotyledons</taxon>
        <taxon>Gunneridae</taxon>
        <taxon>Pentapetalae</taxon>
        <taxon>rosids</taxon>
        <taxon>fabids</taxon>
        <taxon>Rosales</taxon>
        <taxon>Rhamnaceae</taxon>
        <taxon>Paliureae</taxon>
        <taxon>Ziziphus</taxon>
    </lineage>
</organism>
<comment type="caution">
    <text evidence="3">The sequence shown here is derived from an EMBL/GenBank/DDBJ whole genome shotgun (WGS) entry which is preliminary data.</text>
</comment>
<dbReference type="Pfam" id="PF12937">
    <property type="entry name" value="F-box-like"/>
    <property type="match status" value="1"/>
</dbReference>
<protein>
    <recommendedName>
        <fullName evidence="2">F-box domain-containing protein</fullName>
    </recommendedName>
</protein>
<dbReference type="Proteomes" id="UP000813462">
    <property type="component" value="Unassembled WGS sequence"/>
</dbReference>
<dbReference type="InterPro" id="IPR001810">
    <property type="entry name" value="F-box_dom"/>
</dbReference>
<dbReference type="SMART" id="SM00256">
    <property type="entry name" value="FBOX"/>
    <property type="match status" value="2"/>
</dbReference>
<feature type="domain" description="F-box" evidence="2">
    <location>
        <begin position="453"/>
        <end position="494"/>
    </location>
</feature>
<proteinExistence type="predicted"/>
<dbReference type="CDD" id="cd09917">
    <property type="entry name" value="F-box_SF"/>
    <property type="match status" value="1"/>
</dbReference>
<name>A0A978UXY7_ZIZJJ</name>
<sequence length="930" mass="106013">MQSQLKKDSCGTMERERAVNWSELPTEILSMIGNSLDPPVDFLRFRSICNSWRSSITRFHPICLPSPLKFPCPFGTGQDAFLSETTIYRIKPPPSNDDHNSNLSKSCLVKFDETEPGNHPYWIRQIIINNSNNNVPQILSMLDFPIVKIGKSNRLNYLNFSSSIIGVSKVIRYPDNTSLAYSEDCSIFIIYDGGKLGFAKYGDQSPTLVDDRITDYNDLIVYKGQLYVVDKCGTVWWIQFPSLKLTQFSPPLLGSGDRKHLVESCGELYVVDRYLDNNQSQGQDPNHHRRITIHRRRQGPLLRRINTEIRGDLAWGKTVDFKVYKLDETWGKWVEVTDLGDQAFILGGDISFSVSVSDFDACKGNCIYFKDRYDCSLFSFDQDGCVFNLVDRSIDKYRWSWPLCFSNLHLNRKLWILDCSNPPIIEPVTSMESVKPKMACKTMERRRVNWCELPPELFSMICHYLDAPVDILRFRSVCNTWRASFPPFQYGTLPPLPLKFPCPFATGKDAFLSETTIYRLEPSNGNSDPSSSTTLPSKSCLVKIEDTHSGELFSIRRVEEPNCPFPKDLSLLDFRLVKLGKSYGLDYLSYIYPVSGVTKVIRYPDTSSPSSASANYAEVKFSIFVIYDGGKLGYAKSGHRALTHIDVHDRITDYHDIIVHKGKAYVVDKWGTISCINDSSLELTQVSPPSSSIGLQLGGRKHLVESCGELYLVDRYFDPYDDTKANHQRPHVPYLGRIIRNGIVNPVVVRRNIIRGKTIGFKAYKLGNDWGNWVEVTNLGDRAFILNDDIAFSVSASEFDGCRGNCIYFKDRNKSNLFAFGRNVSVFNLEDRSISKVRWSKRIRYSNMHLNRKLWILDCSNSSEETACVSQRKRMRAFKNNGEQYKELKRDSGGATRSNKQPPRCSDSAMSVNHGMQLFLHFNFGKLLPC</sequence>
<evidence type="ECO:0000313" key="4">
    <source>
        <dbReference type="Proteomes" id="UP000813462"/>
    </source>
</evidence>
<dbReference type="InterPro" id="IPR051304">
    <property type="entry name" value="SCF_F-box_domain"/>
</dbReference>
<gene>
    <name evidence="3" type="ORF">FEM48_Zijuj08G0081300</name>
</gene>
<accession>A0A978UXY7</accession>
<dbReference type="SUPFAM" id="SSF81383">
    <property type="entry name" value="F-box domain"/>
    <property type="match status" value="2"/>
</dbReference>
<evidence type="ECO:0000259" key="2">
    <source>
        <dbReference type="SMART" id="SM00256"/>
    </source>
</evidence>